<accession>A0A1I6LKQ8</accession>
<dbReference type="InterPro" id="IPR014922">
    <property type="entry name" value="YdhG-like"/>
</dbReference>
<gene>
    <name evidence="2" type="ORF">SAMN05421771_0839</name>
</gene>
<dbReference type="STRING" id="474950.SAMN05421771_0839"/>
<keyword evidence="3" id="KW-1185">Reference proteome</keyword>
<dbReference type="AlphaFoldDB" id="A0A1I6LKQ8"/>
<dbReference type="SUPFAM" id="SSF159888">
    <property type="entry name" value="YdhG-like"/>
    <property type="match status" value="1"/>
</dbReference>
<reference evidence="2 3" key="1">
    <citation type="submission" date="2016-10" db="EMBL/GenBank/DDBJ databases">
        <authorList>
            <person name="de Groot N.N."/>
        </authorList>
    </citation>
    <scope>NUCLEOTIDE SEQUENCE [LARGE SCALE GENOMIC DNA]</scope>
    <source>
        <strain evidence="2 3">DSM 21001</strain>
    </source>
</reference>
<dbReference type="Pfam" id="PF08818">
    <property type="entry name" value="DUF1801"/>
    <property type="match status" value="1"/>
</dbReference>
<organism evidence="2 3">
    <name type="scientific">Granulicella pectinivorans</name>
    <dbReference type="NCBI Taxonomy" id="474950"/>
    <lineage>
        <taxon>Bacteria</taxon>
        <taxon>Pseudomonadati</taxon>
        <taxon>Acidobacteriota</taxon>
        <taxon>Terriglobia</taxon>
        <taxon>Terriglobales</taxon>
        <taxon>Acidobacteriaceae</taxon>
        <taxon>Granulicella</taxon>
    </lineage>
</organism>
<dbReference type="EMBL" id="FOZL01000001">
    <property type="protein sequence ID" value="SFS03971.1"/>
    <property type="molecule type" value="Genomic_DNA"/>
</dbReference>
<feature type="domain" description="YdhG-like" evidence="1">
    <location>
        <begin position="17"/>
        <end position="110"/>
    </location>
</feature>
<evidence type="ECO:0000259" key="1">
    <source>
        <dbReference type="Pfam" id="PF08818"/>
    </source>
</evidence>
<dbReference type="Proteomes" id="UP000199024">
    <property type="component" value="Unassembled WGS sequence"/>
</dbReference>
<protein>
    <recommendedName>
        <fullName evidence="1">YdhG-like domain-containing protein</fullName>
    </recommendedName>
</protein>
<dbReference type="OrthoDB" id="115213at2"/>
<dbReference type="RefSeq" id="WP_089836885.1">
    <property type="nucleotide sequence ID" value="NZ_FOZL01000001.1"/>
</dbReference>
<evidence type="ECO:0000313" key="3">
    <source>
        <dbReference type="Proteomes" id="UP000199024"/>
    </source>
</evidence>
<dbReference type="Pfam" id="PF13376">
    <property type="entry name" value="OmdA"/>
    <property type="match status" value="1"/>
</dbReference>
<dbReference type="Gene3D" id="3.90.1150.200">
    <property type="match status" value="1"/>
</dbReference>
<evidence type="ECO:0000313" key="2">
    <source>
        <dbReference type="EMBL" id="SFS03971.1"/>
    </source>
</evidence>
<name>A0A1I6LKQ8_9BACT</name>
<sequence>MDARVDAYIGKAPAYAQPVLHHLRDLVHRAYPAVEEGMKWSRPAFLSGGQIVCGMSAFKEHCGFGFWGSGMAGPLAEAGFEREGSSGSLGKITSLKDLPRDKVLLGLLKTAFALAGEEGGKLKRPPKPAAKKAAASIQTPEDLEAALARIGAMERFEAMSPSCRREYMEWIVEAKRPETRTKRIGEAVGWIAEGKKRNWKYENC</sequence>
<proteinExistence type="predicted"/>